<evidence type="ECO:0000313" key="4">
    <source>
        <dbReference type="Proteomes" id="UP000001542"/>
    </source>
</evidence>
<feature type="domain" description="DUF3447" evidence="2">
    <location>
        <begin position="200"/>
        <end position="274"/>
    </location>
</feature>
<dbReference type="KEGG" id="tva:4770030"/>
<dbReference type="PROSITE" id="PS50297">
    <property type="entry name" value="ANK_REP_REGION"/>
    <property type="match status" value="4"/>
</dbReference>
<dbReference type="PANTHER" id="PTHR24182:SF13">
    <property type="entry name" value="LD18443P"/>
    <property type="match status" value="1"/>
</dbReference>
<protein>
    <recommendedName>
        <fullName evidence="2">DUF3447 domain-containing protein</fullName>
    </recommendedName>
</protein>
<accession>A2E5M9</accession>
<dbReference type="Pfam" id="PF12796">
    <property type="entry name" value="Ank_2"/>
    <property type="match status" value="2"/>
</dbReference>
<evidence type="ECO:0000256" key="1">
    <source>
        <dbReference type="PROSITE-ProRule" id="PRU00023"/>
    </source>
</evidence>
<keyword evidence="4" id="KW-1185">Reference proteome</keyword>
<dbReference type="SMR" id="A2E5M9"/>
<reference evidence="3" key="2">
    <citation type="journal article" date="2007" name="Science">
        <title>Draft genome sequence of the sexually transmitted pathogen Trichomonas vaginalis.</title>
        <authorList>
            <person name="Carlton J.M."/>
            <person name="Hirt R.P."/>
            <person name="Silva J.C."/>
            <person name="Delcher A.L."/>
            <person name="Schatz M."/>
            <person name="Zhao Q."/>
            <person name="Wortman J.R."/>
            <person name="Bidwell S.L."/>
            <person name="Alsmark U.C.M."/>
            <person name="Besteiro S."/>
            <person name="Sicheritz-Ponten T."/>
            <person name="Noel C.J."/>
            <person name="Dacks J.B."/>
            <person name="Foster P.G."/>
            <person name="Simillion C."/>
            <person name="Van de Peer Y."/>
            <person name="Miranda-Saavedra D."/>
            <person name="Barton G.J."/>
            <person name="Westrop G.D."/>
            <person name="Mueller S."/>
            <person name="Dessi D."/>
            <person name="Fiori P.L."/>
            <person name="Ren Q."/>
            <person name="Paulsen I."/>
            <person name="Zhang H."/>
            <person name="Bastida-Corcuera F.D."/>
            <person name="Simoes-Barbosa A."/>
            <person name="Brown M.T."/>
            <person name="Hayes R.D."/>
            <person name="Mukherjee M."/>
            <person name="Okumura C.Y."/>
            <person name="Schneider R."/>
            <person name="Smith A.J."/>
            <person name="Vanacova S."/>
            <person name="Villalvazo M."/>
            <person name="Haas B.J."/>
            <person name="Pertea M."/>
            <person name="Feldblyum T.V."/>
            <person name="Utterback T.R."/>
            <person name="Shu C.L."/>
            <person name="Osoegawa K."/>
            <person name="de Jong P.J."/>
            <person name="Hrdy I."/>
            <person name="Horvathova L."/>
            <person name="Zubacova Z."/>
            <person name="Dolezal P."/>
            <person name="Malik S.B."/>
            <person name="Logsdon J.M. Jr."/>
            <person name="Henze K."/>
            <person name="Gupta A."/>
            <person name="Wang C.C."/>
            <person name="Dunne R.L."/>
            <person name="Upcroft J.A."/>
            <person name="Upcroft P."/>
            <person name="White O."/>
            <person name="Salzberg S.L."/>
            <person name="Tang P."/>
            <person name="Chiu C.-H."/>
            <person name="Lee Y.-S."/>
            <person name="Embley T.M."/>
            <person name="Coombs G.H."/>
            <person name="Mottram J.C."/>
            <person name="Tachezy J."/>
            <person name="Fraser-Liggett C.M."/>
            <person name="Johnson P.J."/>
        </authorList>
    </citation>
    <scope>NUCLEOTIDE SEQUENCE [LARGE SCALE GENOMIC DNA]</scope>
    <source>
        <strain evidence="3">G3</strain>
    </source>
</reference>
<dbReference type="RefSeq" id="XP_001324293.1">
    <property type="nucleotide sequence ID" value="XM_001324258.1"/>
</dbReference>
<dbReference type="InterPro" id="IPR020683">
    <property type="entry name" value="DUF3447"/>
</dbReference>
<feature type="repeat" description="ANK" evidence="1">
    <location>
        <begin position="380"/>
        <end position="412"/>
    </location>
</feature>
<dbReference type="Pfam" id="PF11929">
    <property type="entry name" value="DUF3447"/>
    <property type="match status" value="1"/>
</dbReference>
<dbReference type="Proteomes" id="UP000001542">
    <property type="component" value="Unassembled WGS sequence"/>
</dbReference>
<organism evidence="3 4">
    <name type="scientific">Trichomonas vaginalis (strain ATCC PRA-98 / G3)</name>
    <dbReference type="NCBI Taxonomy" id="412133"/>
    <lineage>
        <taxon>Eukaryota</taxon>
        <taxon>Metamonada</taxon>
        <taxon>Parabasalia</taxon>
        <taxon>Trichomonadida</taxon>
        <taxon>Trichomonadidae</taxon>
        <taxon>Trichomonas</taxon>
    </lineage>
</organism>
<dbReference type="InterPro" id="IPR002110">
    <property type="entry name" value="Ankyrin_rpt"/>
</dbReference>
<dbReference type="PANTHER" id="PTHR24182">
    <property type="entry name" value="ANKYRIN REPEAT AND SOCS BOX CONTAINING 4"/>
    <property type="match status" value="1"/>
</dbReference>
<feature type="repeat" description="ANK" evidence="1">
    <location>
        <begin position="347"/>
        <end position="379"/>
    </location>
</feature>
<dbReference type="AlphaFoldDB" id="A2E5M9"/>
<dbReference type="SUPFAM" id="SSF48403">
    <property type="entry name" value="Ankyrin repeat"/>
    <property type="match status" value="2"/>
</dbReference>
<dbReference type="VEuPathDB" id="TrichDB:TVAG_039180"/>
<sequence length="513" mass="58633">MSIKSITMTHYNSIMGLMKGHYDTFKALHQSNLENDEEINRVYGLIETNLIKTKMFQFSEVINLFSTLFVYKNKNNRSNFKIFKRVYDNYPPAQDEQLSPPFCYYLAKLYKIHVNSVNHFVDKALESKNPPLGVFPNKTVMKAIMNDDIKSLSAYASNEKFNSNETIINEFMIPPCEYNYLELCCYYGSAECFMFLRSKFNTKITENCLLFSFLGGNLKIVNECLLYQKPNQKCMEYAIFSFNKDLILLLVNKYKIQIEPEQCSQCDNIEAFALLMEQTIDYDKIFAIAPKFQLLEIMKYLYPLVKNINVVDKDGWTAVILASYLNNIEILQFLISNGAKVNLADNLGKTPLMIAVNLNHFQIAKLLVKNSADINAKDKQDMSVLHYAVKGNNLEIFKLLISHDAIIHVTDRDGISPFDSALHMCNIEIIKYLKSKGLEKCGKFQRALNDKNINLILRSAVISNQLDAVINLLNAGINPNIPDPYGYTPVHYAIGLGFSDMFKILEMAGGKIN</sequence>
<dbReference type="InParanoid" id="A2E5M9"/>
<keyword evidence="1" id="KW-0040">ANK repeat</keyword>
<dbReference type="SMART" id="SM00248">
    <property type="entry name" value="ANK"/>
    <property type="match status" value="7"/>
</dbReference>
<feature type="repeat" description="ANK" evidence="1">
    <location>
        <begin position="314"/>
        <end position="346"/>
    </location>
</feature>
<dbReference type="InterPro" id="IPR036770">
    <property type="entry name" value="Ankyrin_rpt-contain_sf"/>
</dbReference>
<name>A2E5M9_TRIV3</name>
<evidence type="ECO:0000313" key="3">
    <source>
        <dbReference type="EMBL" id="EAY12070.1"/>
    </source>
</evidence>
<gene>
    <name evidence="3" type="ORF">TVAG_039180</name>
</gene>
<reference evidence="3" key="1">
    <citation type="submission" date="2006-10" db="EMBL/GenBank/DDBJ databases">
        <authorList>
            <person name="Amadeo P."/>
            <person name="Zhao Q."/>
            <person name="Wortman J."/>
            <person name="Fraser-Liggett C."/>
            <person name="Carlton J."/>
        </authorList>
    </citation>
    <scope>NUCLEOTIDE SEQUENCE</scope>
    <source>
        <strain evidence="3">G3</strain>
    </source>
</reference>
<dbReference type="eggNOG" id="KOG0502">
    <property type="taxonomic scope" value="Eukaryota"/>
</dbReference>
<dbReference type="PROSITE" id="PS50088">
    <property type="entry name" value="ANK_REPEAT"/>
    <property type="match status" value="4"/>
</dbReference>
<dbReference type="VEuPathDB" id="TrichDB:TVAGG3_0238970"/>
<dbReference type="Gene3D" id="1.25.40.20">
    <property type="entry name" value="Ankyrin repeat-containing domain"/>
    <property type="match status" value="1"/>
</dbReference>
<dbReference type="STRING" id="5722.A2E5M9"/>
<proteinExistence type="predicted"/>
<evidence type="ECO:0000259" key="2">
    <source>
        <dbReference type="Pfam" id="PF11929"/>
    </source>
</evidence>
<dbReference type="OrthoDB" id="1585644at2759"/>
<dbReference type="EMBL" id="DS113308">
    <property type="protein sequence ID" value="EAY12070.1"/>
    <property type="molecule type" value="Genomic_DNA"/>
</dbReference>
<feature type="repeat" description="ANK" evidence="1">
    <location>
        <begin position="485"/>
        <end position="513"/>
    </location>
</feature>